<dbReference type="GO" id="GO:0005886">
    <property type="term" value="C:plasma membrane"/>
    <property type="evidence" value="ECO:0007669"/>
    <property type="project" value="UniProtKB-SubCell"/>
</dbReference>
<dbReference type="Pfam" id="PF09678">
    <property type="entry name" value="Caa3_CtaG"/>
    <property type="match status" value="1"/>
</dbReference>
<evidence type="ECO:0000256" key="3">
    <source>
        <dbReference type="ARBA" id="ARBA00022692"/>
    </source>
</evidence>
<evidence type="ECO:0000256" key="4">
    <source>
        <dbReference type="ARBA" id="ARBA00022989"/>
    </source>
</evidence>
<sequence length="279" mass="32461">MHALLQFFVPWEPSPLAWLLAIAAIVLYWRGQRLRPVSRWRRAAWWIGLALCYVAMQSRWDYFSEHAFFLQRLQHLVLHHLGPFLLVLAYPGPQLRAALPLRWRVRGARMLRGLPPLRWAMNVLLDPWVAASLFVGVIALWLYPPVQFVAMLDDRIYRLMNWSMLLDGFLFWWLVLDPRAKPPARLSPGMRVVLPLLVALPQIMMGAFITFTGEDLYPAFEVCGRVFPWLTFQTDQYLGGLIIWIPAAMMSVIAALLAMRRWTLLDARRHLNARRRAAP</sequence>
<dbReference type="OrthoDB" id="9808789at2"/>
<organism evidence="7 8">
    <name type="scientific">Metallibacterium scheffleri</name>
    <dbReference type="NCBI Taxonomy" id="993689"/>
    <lineage>
        <taxon>Bacteria</taxon>
        <taxon>Pseudomonadati</taxon>
        <taxon>Pseudomonadota</taxon>
        <taxon>Gammaproteobacteria</taxon>
        <taxon>Lysobacterales</taxon>
        <taxon>Rhodanobacteraceae</taxon>
        <taxon>Metallibacterium</taxon>
    </lineage>
</organism>
<feature type="transmembrane region" description="Helical" evidence="6">
    <location>
        <begin position="43"/>
        <end position="60"/>
    </location>
</feature>
<evidence type="ECO:0000313" key="8">
    <source>
        <dbReference type="Proteomes" id="UP000307749"/>
    </source>
</evidence>
<dbReference type="Proteomes" id="UP000307749">
    <property type="component" value="Unassembled WGS sequence"/>
</dbReference>
<feature type="transmembrane region" description="Helical" evidence="6">
    <location>
        <begin position="237"/>
        <end position="259"/>
    </location>
</feature>
<comment type="caution">
    <text evidence="7">The sequence shown here is derived from an EMBL/GenBank/DDBJ whole genome shotgun (WGS) entry which is preliminary data.</text>
</comment>
<accession>A0A4S3KQ65</accession>
<gene>
    <name evidence="7" type="ORF">B1806_07815</name>
</gene>
<evidence type="ECO:0000256" key="2">
    <source>
        <dbReference type="ARBA" id="ARBA00022475"/>
    </source>
</evidence>
<keyword evidence="8" id="KW-1185">Reference proteome</keyword>
<feature type="transmembrane region" description="Helical" evidence="6">
    <location>
        <begin position="119"/>
        <end position="144"/>
    </location>
</feature>
<dbReference type="EMBL" id="MWQO01000024">
    <property type="protein sequence ID" value="THD10598.1"/>
    <property type="molecule type" value="Genomic_DNA"/>
</dbReference>
<evidence type="ECO:0000256" key="1">
    <source>
        <dbReference type="ARBA" id="ARBA00004651"/>
    </source>
</evidence>
<feature type="transmembrane region" description="Helical" evidence="6">
    <location>
        <begin position="188"/>
        <end position="211"/>
    </location>
</feature>
<feature type="transmembrane region" description="Helical" evidence="6">
    <location>
        <begin position="156"/>
        <end position="176"/>
    </location>
</feature>
<keyword evidence="3 6" id="KW-0812">Transmembrane</keyword>
<evidence type="ECO:0000313" key="7">
    <source>
        <dbReference type="EMBL" id="THD10598.1"/>
    </source>
</evidence>
<dbReference type="STRING" id="993689.GCA_002077135_00457"/>
<dbReference type="RefSeq" id="WP_081125897.1">
    <property type="nucleotide sequence ID" value="NZ_LDOS01000001.1"/>
</dbReference>
<keyword evidence="5 6" id="KW-0472">Membrane</keyword>
<dbReference type="InterPro" id="IPR019108">
    <property type="entry name" value="Caa3_assmbl_CtaG-rel"/>
</dbReference>
<evidence type="ECO:0008006" key="9">
    <source>
        <dbReference type="Google" id="ProtNLM"/>
    </source>
</evidence>
<keyword evidence="4 6" id="KW-1133">Transmembrane helix</keyword>
<reference evidence="7 8" key="1">
    <citation type="submission" date="2017-02" db="EMBL/GenBank/DDBJ databases">
        <title>Whole genome sequencing of Metallibacterium scheffleri DSM 24874 (T).</title>
        <authorList>
            <person name="Kumar S."/>
            <person name="Patil P."/>
            <person name="Patil P.B."/>
        </authorList>
    </citation>
    <scope>NUCLEOTIDE SEQUENCE [LARGE SCALE GENOMIC DNA]</scope>
    <source>
        <strain evidence="7 8">DSM 24874</strain>
    </source>
</reference>
<evidence type="ECO:0000256" key="5">
    <source>
        <dbReference type="ARBA" id="ARBA00023136"/>
    </source>
</evidence>
<evidence type="ECO:0000256" key="6">
    <source>
        <dbReference type="SAM" id="Phobius"/>
    </source>
</evidence>
<feature type="transmembrane region" description="Helical" evidence="6">
    <location>
        <begin position="15"/>
        <end position="31"/>
    </location>
</feature>
<protein>
    <recommendedName>
        <fullName evidence="9">Cytochrome c oxidase assembly protein</fullName>
    </recommendedName>
</protein>
<keyword evidence="2" id="KW-1003">Cell membrane</keyword>
<proteinExistence type="predicted"/>
<comment type="subcellular location">
    <subcellularLocation>
        <location evidence="1">Cell membrane</location>
        <topology evidence="1">Multi-pass membrane protein</topology>
    </subcellularLocation>
</comment>
<name>A0A4S3KQ65_9GAMM</name>
<dbReference type="AlphaFoldDB" id="A0A4S3KQ65"/>
<feature type="transmembrane region" description="Helical" evidence="6">
    <location>
        <begin position="80"/>
        <end position="99"/>
    </location>
</feature>